<dbReference type="WBParaSite" id="nRc.2.0.1.t42424-RA">
    <property type="protein sequence ID" value="nRc.2.0.1.t42424-RA"/>
    <property type="gene ID" value="nRc.2.0.1.g42424"/>
</dbReference>
<dbReference type="Proteomes" id="UP000887565">
    <property type="component" value="Unplaced"/>
</dbReference>
<proteinExistence type="predicted"/>
<accession>A0A915KW96</accession>
<sequence length="178" mass="20588">MNIDRDADKKRAFSIIDPTLSKSMLHTIMHDKILVLNRIIFYDYKVPNMRYCLYNYANVEHTTKLLGQKMHPSKLPSIKGSKQNTSSLTDGKLEPYDDAHMCAQVIDRALRSNNIISIHHAVKNKIRKLLSKSDSLDIDLICQQNWIKCDGTLELELIKWASRIHIIEKNRSDNKQLA</sequence>
<protein>
    <submittedName>
        <fullName evidence="2">Uncharacterized protein</fullName>
    </submittedName>
</protein>
<reference evidence="2" key="1">
    <citation type="submission" date="2022-11" db="UniProtKB">
        <authorList>
            <consortium name="WormBaseParasite"/>
        </authorList>
    </citation>
    <scope>IDENTIFICATION</scope>
</reference>
<evidence type="ECO:0000313" key="2">
    <source>
        <dbReference type="WBParaSite" id="nRc.2.0.1.t42424-RA"/>
    </source>
</evidence>
<dbReference type="AlphaFoldDB" id="A0A915KW96"/>
<evidence type="ECO:0000313" key="1">
    <source>
        <dbReference type="Proteomes" id="UP000887565"/>
    </source>
</evidence>
<name>A0A915KW96_ROMCU</name>
<organism evidence="1 2">
    <name type="scientific">Romanomermis culicivorax</name>
    <name type="common">Nematode worm</name>
    <dbReference type="NCBI Taxonomy" id="13658"/>
    <lineage>
        <taxon>Eukaryota</taxon>
        <taxon>Metazoa</taxon>
        <taxon>Ecdysozoa</taxon>
        <taxon>Nematoda</taxon>
        <taxon>Enoplea</taxon>
        <taxon>Dorylaimia</taxon>
        <taxon>Mermithida</taxon>
        <taxon>Mermithoidea</taxon>
        <taxon>Mermithidae</taxon>
        <taxon>Romanomermis</taxon>
    </lineage>
</organism>
<keyword evidence="1" id="KW-1185">Reference proteome</keyword>